<evidence type="ECO:0000313" key="2">
    <source>
        <dbReference type="Proteomes" id="UP000008710"/>
    </source>
</evidence>
<dbReference type="Proteomes" id="UP000008710">
    <property type="component" value="Chromosome"/>
</dbReference>
<protein>
    <recommendedName>
        <fullName evidence="3">Excreted virulence factor EspC, type VII ESX diderm</fullName>
    </recommendedName>
</protein>
<dbReference type="HOGENOM" id="CLU_163375_0_0_11"/>
<gene>
    <name evidence="1" type="ordered locus">RHA1_ro02348</name>
</gene>
<dbReference type="eggNOG" id="ENOG50322MV">
    <property type="taxonomic scope" value="Bacteria"/>
</dbReference>
<dbReference type="EMBL" id="CP000431">
    <property type="protein sequence ID" value="ABG94154.1"/>
    <property type="molecule type" value="Genomic_DNA"/>
</dbReference>
<dbReference type="KEGG" id="rha:RHA1_ro02348"/>
<evidence type="ECO:0000313" key="1">
    <source>
        <dbReference type="EMBL" id="ABG94154.1"/>
    </source>
</evidence>
<reference evidence="2" key="1">
    <citation type="journal article" date="2006" name="Proc. Natl. Acad. Sci. U.S.A.">
        <title>The complete genome of Rhodococcus sp. RHA1 provides insights into a catabolic powerhouse.</title>
        <authorList>
            <person name="McLeod M.P."/>
            <person name="Warren R.L."/>
            <person name="Hsiao W.W.L."/>
            <person name="Araki N."/>
            <person name="Myhre M."/>
            <person name="Fernandes C."/>
            <person name="Miyazawa D."/>
            <person name="Wong W."/>
            <person name="Lillquist A.L."/>
            <person name="Wang D."/>
            <person name="Dosanjh M."/>
            <person name="Hara H."/>
            <person name="Petrescu A."/>
            <person name="Morin R.D."/>
            <person name="Yang G."/>
            <person name="Stott J.M."/>
            <person name="Schein J.E."/>
            <person name="Shin H."/>
            <person name="Smailus D."/>
            <person name="Siddiqui A.S."/>
            <person name="Marra M.A."/>
            <person name="Jones S.J.M."/>
            <person name="Holt R."/>
            <person name="Brinkman F.S.L."/>
            <person name="Miyauchi K."/>
            <person name="Fukuda M."/>
            <person name="Davies J.E."/>
            <person name="Mohn W.W."/>
            <person name="Eltis L.D."/>
        </authorList>
    </citation>
    <scope>NUCLEOTIDE SEQUENCE [LARGE SCALE GENOMIC DNA]</scope>
    <source>
        <strain evidence="2">RHA1</strain>
    </source>
</reference>
<proteinExistence type="predicted"/>
<accession>Q0SE82</accession>
<sequence>MGVLSSTGGMGMSKTLRLEDDAIQRCVGICNTMIEQLDDALKKSRALSNVTGFGGFDSAIQLQSRYEEKLNGGNGSGSVVERLDQFRKVIEVMRDTFIAGGEEFADADSAISHALGTIEGEVNR</sequence>
<organism evidence="1 2">
    <name type="scientific">Rhodococcus jostii (strain RHA1)</name>
    <dbReference type="NCBI Taxonomy" id="101510"/>
    <lineage>
        <taxon>Bacteria</taxon>
        <taxon>Bacillati</taxon>
        <taxon>Actinomycetota</taxon>
        <taxon>Actinomycetes</taxon>
        <taxon>Mycobacteriales</taxon>
        <taxon>Nocardiaceae</taxon>
        <taxon>Rhodococcus</taxon>
    </lineage>
</organism>
<evidence type="ECO:0008006" key="3">
    <source>
        <dbReference type="Google" id="ProtNLM"/>
    </source>
</evidence>
<dbReference type="AlphaFoldDB" id="Q0SE82"/>
<name>Q0SE82_RHOJR</name>